<dbReference type="Proteomes" id="UP000760819">
    <property type="component" value="Unassembled WGS sequence"/>
</dbReference>
<comment type="caution">
    <text evidence="1">The sequence shown here is derived from an EMBL/GenBank/DDBJ whole genome shotgun (WGS) entry which is preliminary data.</text>
</comment>
<proteinExistence type="predicted"/>
<sequence>MQVKLISKSVVALEGENKQVMIELNGGEYKGEDPTVLVVSANQRPGVIYGPGEYEYDGVGIVGVETRDAKMGLAEIMVIRIDEISVMAVTSQPEEIKKEQWDLLGEVDILLIDKEVQMTGLEKFINRINPYVLAVTNMDAAEAEKSTGLKVEATDKKFKFMAKDFEAEDPATRLLILG</sequence>
<accession>A0A955I621</accession>
<evidence type="ECO:0000313" key="2">
    <source>
        <dbReference type="Proteomes" id="UP000760819"/>
    </source>
</evidence>
<evidence type="ECO:0000313" key="1">
    <source>
        <dbReference type="EMBL" id="MCA9379440.1"/>
    </source>
</evidence>
<gene>
    <name evidence="1" type="ORF">KC640_03345</name>
</gene>
<reference evidence="1" key="1">
    <citation type="submission" date="2020-04" db="EMBL/GenBank/DDBJ databases">
        <authorList>
            <person name="Zhang T."/>
        </authorList>
    </citation>
    <scope>NUCLEOTIDE SEQUENCE</scope>
    <source>
        <strain evidence="1">HKST-UBA12</strain>
    </source>
</reference>
<organism evidence="1 2">
    <name type="scientific">Candidatus Dojkabacteria bacterium</name>
    <dbReference type="NCBI Taxonomy" id="2099670"/>
    <lineage>
        <taxon>Bacteria</taxon>
        <taxon>Candidatus Dojkabacteria</taxon>
    </lineage>
</organism>
<dbReference type="AlphaFoldDB" id="A0A955I621"/>
<name>A0A955I621_9BACT</name>
<protein>
    <submittedName>
        <fullName evidence="1">Uncharacterized protein</fullName>
    </submittedName>
</protein>
<reference evidence="1" key="2">
    <citation type="journal article" date="2021" name="Microbiome">
        <title>Successional dynamics and alternative stable states in a saline activated sludge microbial community over 9 years.</title>
        <authorList>
            <person name="Wang Y."/>
            <person name="Ye J."/>
            <person name="Ju F."/>
            <person name="Liu L."/>
            <person name="Boyd J.A."/>
            <person name="Deng Y."/>
            <person name="Parks D.H."/>
            <person name="Jiang X."/>
            <person name="Yin X."/>
            <person name="Woodcroft B.J."/>
            <person name="Tyson G.W."/>
            <person name="Hugenholtz P."/>
            <person name="Polz M.F."/>
            <person name="Zhang T."/>
        </authorList>
    </citation>
    <scope>NUCLEOTIDE SEQUENCE</scope>
    <source>
        <strain evidence="1">HKST-UBA12</strain>
    </source>
</reference>
<dbReference type="EMBL" id="JAGQLI010000184">
    <property type="protein sequence ID" value="MCA9379440.1"/>
    <property type="molecule type" value="Genomic_DNA"/>
</dbReference>